<evidence type="ECO:0000256" key="12">
    <source>
        <dbReference type="SAM" id="Phobius"/>
    </source>
</evidence>
<dbReference type="InterPro" id="IPR023011">
    <property type="entry name" value="ATP_synth_F0_asu_AS"/>
</dbReference>
<evidence type="ECO:0000256" key="1">
    <source>
        <dbReference type="ARBA" id="ARBA00004141"/>
    </source>
</evidence>
<keyword evidence="7 12" id="KW-1133">Transmembrane helix</keyword>
<evidence type="ECO:0000256" key="4">
    <source>
        <dbReference type="ARBA" id="ARBA00022547"/>
    </source>
</evidence>
<dbReference type="Gene3D" id="1.20.120.220">
    <property type="entry name" value="ATP synthase, F0 complex, subunit A"/>
    <property type="match status" value="1"/>
</dbReference>
<protein>
    <recommendedName>
        <fullName evidence="11">ATP synthase subunit a</fullName>
    </recommendedName>
</protein>
<evidence type="ECO:0000256" key="11">
    <source>
        <dbReference type="RuleBase" id="RU004450"/>
    </source>
</evidence>
<feature type="transmembrane region" description="Helical" evidence="12">
    <location>
        <begin position="127"/>
        <end position="146"/>
    </location>
</feature>
<accession>A0AAU8G7U2</accession>
<keyword evidence="10" id="KW-0066">ATP synthesis</keyword>
<name>A0AAU8G7U2_9HEMI</name>
<dbReference type="PANTHER" id="PTHR11410">
    <property type="entry name" value="ATP SYNTHASE SUBUNIT A"/>
    <property type="match status" value="1"/>
</dbReference>
<dbReference type="Pfam" id="PF00119">
    <property type="entry name" value="ATP-synt_A"/>
    <property type="match status" value="1"/>
</dbReference>
<geneLocation type="mitochondrion" evidence="13"/>
<feature type="transmembrane region" description="Helical" evidence="12">
    <location>
        <begin position="152"/>
        <end position="173"/>
    </location>
</feature>
<evidence type="ECO:0000256" key="10">
    <source>
        <dbReference type="ARBA" id="ARBA00023310"/>
    </source>
</evidence>
<dbReference type="InterPro" id="IPR035908">
    <property type="entry name" value="F0_ATP_A_sf"/>
</dbReference>
<feature type="transmembrane region" description="Helical" evidence="12">
    <location>
        <begin position="95"/>
        <end position="115"/>
    </location>
</feature>
<comment type="subcellular location">
    <subcellularLocation>
        <location evidence="1">Membrane</location>
        <topology evidence="1">Multi-pass membrane protein</topology>
    </subcellularLocation>
    <subcellularLocation>
        <location evidence="11">Mitochondrion inner membrane</location>
        <topology evidence="11">Multi-pass membrane protein</topology>
    </subcellularLocation>
</comment>
<dbReference type="InterPro" id="IPR045083">
    <property type="entry name" value="ATP_synth_F0_asu_bact/mt"/>
</dbReference>
<reference evidence="13" key="1">
    <citation type="submission" date="2024-05" db="EMBL/GenBank/DDBJ databases">
        <authorList>
            <person name="Aishan Z."/>
        </authorList>
    </citation>
    <scope>NUCLEOTIDE SEQUENCE</scope>
</reference>
<evidence type="ECO:0000256" key="7">
    <source>
        <dbReference type="ARBA" id="ARBA00022989"/>
    </source>
</evidence>
<evidence type="ECO:0000256" key="5">
    <source>
        <dbReference type="ARBA" id="ARBA00022692"/>
    </source>
</evidence>
<keyword evidence="8" id="KW-0406">Ion transport</keyword>
<dbReference type="PROSITE" id="PS00449">
    <property type="entry name" value="ATPASE_A"/>
    <property type="match status" value="1"/>
</dbReference>
<gene>
    <name evidence="13" type="primary">ATP6</name>
</gene>
<evidence type="ECO:0000256" key="9">
    <source>
        <dbReference type="ARBA" id="ARBA00023136"/>
    </source>
</evidence>
<evidence type="ECO:0000256" key="6">
    <source>
        <dbReference type="ARBA" id="ARBA00022781"/>
    </source>
</evidence>
<sequence>MFDPMANFSFLSNWVSLFLMILILPNSFWTINSRLLVTLKMMINKLHQELKSTFTKNILYKGSTLIMISCFMFIMTSNITSNFPYTFCSSAHLSFSVSLSIPIWLSIILFQWITLSKTMMAHLVPNGTPVVLMPLMVMIEITSNIIRPMALAVRLSANLIAGHLLMALLGNTLNIKQVTWIMLVVIQMIFLTFELMVGMIQAYVFSVLMNLYSSEIN</sequence>
<dbReference type="PANTHER" id="PTHR11410:SF0">
    <property type="entry name" value="ATP SYNTHASE SUBUNIT A"/>
    <property type="match status" value="1"/>
</dbReference>
<dbReference type="SUPFAM" id="SSF81336">
    <property type="entry name" value="F1F0 ATP synthase subunit A"/>
    <property type="match status" value="1"/>
</dbReference>
<keyword evidence="13" id="KW-0496">Mitochondrion</keyword>
<evidence type="ECO:0000256" key="2">
    <source>
        <dbReference type="ARBA" id="ARBA00006810"/>
    </source>
</evidence>
<keyword evidence="6" id="KW-0375">Hydrogen ion transport</keyword>
<proteinExistence type="inferred from homology"/>
<evidence type="ECO:0000256" key="8">
    <source>
        <dbReference type="ARBA" id="ARBA00023065"/>
    </source>
</evidence>
<keyword evidence="5 12" id="KW-0812">Transmembrane</keyword>
<dbReference type="NCBIfam" id="TIGR01131">
    <property type="entry name" value="ATP_synt_6_or_A"/>
    <property type="match status" value="1"/>
</dbReference>
<dbReference type="GO" id="GO:0046933">
    <property type="term" value="F:proton-transporting ATP synthase activity, rotational mechanism"/>
    <property type="evidence" value="ECO:0007669"/>
    <property type="project" value="TreeGrafter"/>
</dbReference>
<dbReference type="AlphaFoldDB" id="A0AAU8G7U2"/>
<keyword evidence="3" id="KW-0813">Transport</keyword>
<dbReference type="CDD" id="cd00310">
    <property type="entry name" value="ATP-synt_Fo_a_6"/>
    <property type="match status" value="1"/>
</dbReference>
<feature type="transmembrane region" description="Helical" evidence="12">
    <location>
        <begin position="14"/>
        <end position="37"/>
    </location>
</feature>
<feature type="transmembrane region" description="Helical" evidence="12">
    <location>
        <begin position="58"/>
        <end position="75"/>
    </location>
</feature>
<organism evidence="13">
    <name type="scientific">Colposcenia aliena</name>
    <dbReference type="NCBI Taxonomy" id="3101724"/>
    <lineage>
        <taxon>Eukaryota</taxon>
        <taxon>Metazoa</taxon>
        <taxon>Ecdysozoa</taxon>
        <taxon>Arthropoda</taxon>
        <taxon>Hexapoda</taxon>
        <taxon>Insecta</taxon>
        <taxon>Pterygota</taxon>
        <taxon>Neoptera</taxon>
        <taxon>Paraneoptera</taxon>
        <taxon>Hemiptera</taxon>
        <taxon>Sternorrhyncha</taxon>
        <taxon>Psylloidea</taxon>
        <taxon>Aphalaridae</taxon>
        <taxon>Colposcenia</taxon>
    </lineage>
</organism>
<keyword evidence="9 12" id="KW-0472">Membrane</keyword>
<feature type="transmembrane region" description="Helical" evidence="12">
    <location>
        <begin position="180"/>
        <end position="204"/>
    </location>
</feature>
<dbReference type="EMBL" id="PP836785">
    <property type="protein sequence ID" value="XCH32320.1"/>
    <property type="molecule type" value="Genomic_DNA"/>
</dbReference>
<dbReference type="InterPro" id="IPR000568">
    <property type="entry name" value="ATP_synth_F0_asu"/>
</dbReference>
<dbReference type="PRINTS" id="PR00123">
    <property type="entry name" value="ATPASEA"/>
</dbReference>
<keyword evidence="4" id="KW-0138">CF(0)</keyword>
<dbReference type="GO" id="GO:0005743">
    <property type="term" value="C:mitochondrial inner membrane"/>
    <property type="evidence" value="ECO:0007669"/>
    <property type="project" value="UniProtKB-SubCell"/>
</dbReference>
<evidence type="ECO:0000313" key="13">
    <source>
        <dbReference type="EMBL" id="XCH32320.1"/>
    </source>
</evidence>
<dbReference type="GO" id="GO:0045259">
    <property type="term" value="C:proton-transporting ATP synthase complex"/>
    <property type="evidence" value="ECO:0007669"/>
    <property type="project" value="UniProtKB-KW"/>
</dbReference>
<evidence type="ECO:0000256" key="3">
    <source>
        <dbReference type="ARBA" id="ARBA00022448"/>
    </source>
</evidence>
<comment type="similarity">
    <text evidence="2">Belongs to the ATPase A chain family.</text>
</comment>